<dbReference type="BioCyc" id="RCHA213810:RUM_RS04800-MONOMER"/>
<dbReference type="Gene3D" id="3.40.50.300">
    <property type="entry name" value="P-loop containing nucleotide triphosphate hydrolases"/>
    <property type="match status" value="1"/>
</dbReference>
<dbReference type="InterPro" id="IPR051782">
    <property type="entry name" value="ABC_Transporter_VariousFunc"/>
</dbReference>
<organism evidence="5 6">
    <name type="scientific">Ruminococcus champanellensis (strain DSM 18848 / JCM 17042 / KCTC 15320 / 18P13)</name>
    <dbReference type="NCBI Taxonomy" id="213810"/>
    <lineage>
        <taxon>Bacteria</taxon>
        <taxon>Bacillati</taxon>
        <taxon>Bacillota</taxon>
        <taxon>Clostridia</taxon>
        <taxon>Eubacteriales</taxon>
        <taxon>Oscillospiraceae</taxon>
        <taxon>Ruminococcus</taxon>
    </lineage>
</organism>
<evidence type="ECO:0000259" key="4">
    <source>
        <dbReference type="PROSITE" id="PS50893"/>
    </source>
</evidence>
<evidence type="ECO:0000256" key="1">
    <source>
        <dbReference type="ARBA" id="ARBA00022448"/>
    </source>
</evidence>
<dbReference type="GeneID" id="83155755"/>
<feature type="domain" description="ABC transporter" evidence="4">
    <location>
        <begin position="2"/>
        <end position="227"/>
    </location>
</feature>
<gene>
    <name evidence="5" type="ordered locus">RUM_09990</name>
</gene>
<dbReference type="GO" id="GO:0005524">
    <property type="term" value="F:ATP binding"/>
    <property type="evidence" value="ECO:0007669"/>
    <property type="project" value="UniProtKB-KW"/>
</dbReference>
<dbReference type="HOGENOM" id="CLU_000604_1_2_9"/>
<dbReference type="CDD" id="cd03230">
    <property type="entry name" value="ABC_DR_subfamily_A"/>
    <property type="match status" value="1"/>
</dbReference>
<dbReference type="RefSeq" id="WP_015558073.1">
    <property type="nucleotide sequence ID" value="NC_021039.1"/>
</dbReference>
<dbReference type="Proteomes" id="UP000007054">
    <property type="component" value="Chromosome"/>
</dbReference>
<dbReference type="InterPro" id="IPR003593">
    <property type="entry name" value="AAA+_ATPase"/>
</dbReference>
<name>D4LC21_RUMC1</name>
<proteinExistence type="predicted"/>
<accession>D4LC21</accession>
<evidence type="ECO:0000313" key="6">
    <source>
        <dbReference type="Proteomes" id="UP000007054"/>
    </source>
</evidence>
<reference evidence="5" key="2">
    <citation type="submission" date="2010-03" db="EMBL/GenBank/DDBJ databases">
        <authorList>
            <person name="Pajon A."/>
        </authorList>
    </citation>
    <scope>NUCLEOTIDE SEQUENCE</scope>
    <source>
        <strain evidence="5">Type strain: 18P13</strain>
    </source>
</reference>
<evidence type="ECO:0000256" key="3">
    <source>
        <dbReference type="ARBA" id="ARBA00022840"/>
    </source>
</evidence>
<dbReference type="PANTHER" id="PTHR42939">
    <property type="entry name" value="ABC TRANSPORTER ATP-BINDING PROTEIN ALBC-RELATED"/>
    <property type="match status" value="1"/>
</dbReference>
<protein>
    <submittedName>
        <fullName evidence="5">ABC-type multidrug transport system, ATPase component</fullName>
    </submittedName>
</protein>
<dbReference type="SUPFAM" id="SSF52540">
    <property type="entry name" value="P-loop containing nucleoside triphosphate hydrolases"/>
    <property type="match status" value="1"/>
</dbReference>
<dbReference type="EMBL" id="FP929052">
    <property type="protein sequence ID" value="CBL17166.1"/>
    <property type="molecule type" value="Genomic_DNA"/>
</dbReference>
<keyword evidence="1" id="KW-0813">Transport</keyword>
<dbReference type="PANTHER" id="PTHR42939:SF1">
    <property type="entry name" value="ABC TRANSPORTER ATP-BINDING PROTEIN ALBC-RELATED"/>
    <property type="match status" value="1"/>
</dbReference>
<keyword evidence="2" id="KW-0547">Nucleotide-binding</keyword>
<keyword evidence="6" id="KW-1185">Reference proteome</keyword>
<evidence type="ECO:0000256" key="2">
    <source>
        <dbReference type="ARBA" id="ARBA00022741"/>
    </source>
</evidence>
<dbReference type="PROSITE" id="PS50893">
    <property type="entry name" value="ABC_TRANSPORTER_2"/>
    <property type="match status" value="1"/>
</dbReference>
<reference evidence="5" key="1">
    <citation type="submission" date="2010-03" db="EMBL/GenBank/DDBJ databases">
        <title>The genome sequence of Ruminococcus sp. 18P13.</title>
        <authorList>
            <consortium name="metaHIT consortium -- http://www.metahit.eu/"/>
            <person name="Pajon A."/>
            <person name="Turner K."/>
            <person name="Parkhill J."/>
            <person name="Bernalier A."/>
        </authorList>
    </citation>
    <scope>NUCLEOTIDE SEQUENCE [LARGE SCALE GENOMIC DNA]</scope>
    <source>
        <strain evidence="5">Type strain: 18P13</strain>
    </source>
</reference>
<dbReference type="PATRIC" id="fig|213810.4.peg.902"/>
<dbReference type="STRING" id="213810.RUM_09990"/>
<dbReference type="KEGG" id="rch:RUM_09990"/>
<sequence>MIELNQLVKKFDTTPVLDGVDLTIPTGTAFGLLGSNGAGKSTILRLISGIYRPEGGELLVDGQPAYDNVLTKQRIFFINDETVQFTSYTLEELKNFYKPYYPNFSEEAFEKLRANIKLPLKKKLSTFSKGMKRQAIVIIALACRTDYLLLDEAFDGLDPTMRIIVKRMIVDAMLDRNLTTIISSHNLKEINEVCDTVALLHQGKIVFSRELDSVKSSIHKLQVVPGAGQQLDAERAKALGVEVMHFEQSSSVCYIIAKGTEEELRQCLAPLDPVVLDVIPLTLEEIFIYELEVLGYDSNAITE</sequence>
<dbReference type="InterPro" id="IPR027417">
    <property type="entry name" value="P-loop_NTPase"/>
</dbReference>
<dbReference type="GO" id="GO:0016887">
    <property type="term" value="F:ATP hydrolysis activity"/>
    <property type="evidence" value="ECO:0007669"/>
    <property type="project" value="InterPro"/>
</dbReference>
<keyword evidence="3" id="KW-0067">ATP-binding</keyword>
<dbReference type="SMART" id="SM00382">
    <property type="entry name" value="AAA"/>
    <property type="match status" value="1"/>
</dbReference>
<dbReference type="AlphaFoldDB" id="D4LC21"/>
<dbReference type="Pfam" id="PF00005">
    <property type="entry name" value="ABC_tran"/>
    <property type="match status" value="1"/>
</dbReference>
<evidence type="ECO:0000313" key="5">
    <source>
        <dbReference type="EMBL" id="CBL17166.1"/>
    </source>
</evidence>
<dbReference type="InterPro" id="IPR003439">
    <property type="entry name" value="ABC_transporter-like_ATP-bd"/>
</dbReference>